<dbReference type="Pfam" id="PF13424">
    <property type="entry name" value="TPR_12"/>
    <property type="match status" value="2"/>
</dbReference>
<feature type="repeat" description="TPR" evidence="1">
    <location>
        <begin position="738"/>
        <end position="771"/>
    </location>
</feature>
<evidence type="ECO:0000313" key="3">
    <source>
        <dbReference type="EMBL" id="MBM2614056.1"/>
    </source>
</evidence>
<feature type="compositionally biased region" description="Basic and acidic residues" evidence="2">
    <location>
        <begin position="777"/>
        <end position="788"/>
    </location>
</feature>
<dbReference type="Gene3D" id="1.25.40.10">
    <property type="entry name" value="Tetratricopeptide repeat domain"/>
    <property type="match status" value="1"/>
</dbReference>
<keyword evidence="1" id="KW-0802">TPR repeat</keyword>
<name>A0ABS2A2J3_9ACTN</name>
<organism evidence="3 4">
    <name type="scientific">Paractinoplanes ovalisporus</name>
    <dbReference type="NCBI Taxonomy" id="2810368"/>
    <lineage>
        <taxon>Bacteria</taxon>
        <taxon>Bacillati</taxon>
        <taxon>Actinomycetota</taxon>
        <taxon>Actinomycetes</taxon>
        <taxon>Micromonosporales</taxon>
        <taxon>Micromonosporaceae</taxon>
        <taxon>Paractinoplanes</taxon>
    </lineage>
</organism>
<dbReference type="InterPro" id="IPR027417">
    <property type="entry name" value="P-loop_NTPase"/>
</dbReference>
<dbReference type="PANTHER" id="PTHR47691:SF3">
    <property type="entry name" value="HTH-TYPE TRANSCRIPTIONAL REGULATOR RV0890C-RELATED"/>
    <property type="match status" value="1"/>
</dbReference>
<feature type="repeat" description="TPR" evidence="1">
    <location>
        <begin position="578"/>
        <end position="611"/>
    </location>
</feature>
<dbReference type="SUPFAM" id="SSF48452">
    <property type="entry name" value="TPR-like"/>
    <property type="match status" value="2"/>
</dbReference>
<accession>A0ABS2A2J3</accession>
<evidence type="ECO:0000256" key="2">
    <source>
        <dbReference type="SAM" id="MobiDB-lite"/>
    </source>
</evidence>
<proteinExistence type="predicted"/>
<feature type="region of interest" description="Disordered" evidence="2">
    <location>
        <begin position="776"/>
        <end position="806"/>
    </location>
</feature>
<dbReference type="SMART" id="SM00028">
    <property type="entry name" value="TPR"/>
    <property type="match status" value="5"/>
</dbReference>
<reference evidence="3 4" key="1">
    <citation type="submission" date="2021-01" db="EMBL/GenBank/DDBJ databases">
        <title>Actinoplanes sp. nov. LDG1-06 isolated from lichen.</title>
        <authorList>
            <person name="Saeng-In P."/>
            <person name="Phongsopitanun W."/>
            <person name="Kanchanasin P."/>
            <person name="Yuki M."/>
            <person name="Kudo T."/>
            <person name="Ohkuma M."/>
            <person name="Tanasupawat S."/>
        </authorList>
    </citation>
    <scope>NUCLEOTIDE SEQUENCE [LARGE SCALE GENOMIC DNA]</scope>
    <source>
        <strain evidence="3 4">LDG1-06</strain>
    </source>
</reference>
<dbReference type="PANTHER" id="PTHR47691">
    <property type="entry name" value="REGULATOR-RELATED"/>
    <property type="match status" value="1"/>
</dbReference>
<comment type="caution">
    <text evidence="3">The sequence shown here is derived from an EMBL/GenBank/DDBJ whole genome shotgun (WGS) entry which is preliminary data.</text>
</comment>
<dbReference type="InterPro" id="IPR011990">
    <property type="entry name" value="TPR-like_helical_dom_sf"/>
</dbReference>
<evidence type="ECO:0000313" key="4">
    <source>
        <dbReference type="Proteomes" id="UP000632138"/>
    </source>
</evidence>
<dbReference type="SUPFAM" id="SSF52540">
    <property type="entry name" value="P-loop containing nucleoside triphosphate hydrolases"/>
    <property type="match status" value="1"/>
</dbReference>
<dbReference type="Proteomes" id="UP000632138">
    <property type="component" value="Unassembled WGS sequence"/>
</dbReference>
<dbReference type="EMBL" id="JAENHP010000001">
    <property type="protein sequence ID" value="MBM2614056.1"/>
    <property type="molecule type" value="Genomic_DNA"/>
</dbReference>
<sequence>MLRRLKVWAGDPSYETIRRRVNATWSARGRPPGELTVRPTVANCFRPGRRRVNNDLVLAIVEVLHPDGGYVTQWRQALRILGGEAEAVSQVRVQAALPPDPAGFAGRTGELARLRAAVRSGSPVLVEGMAGVGKTHLVVHVGHDLARDDAYDQVLFVNLRGFHPDPAQPPADPGAVLDGFLRLLGVPGHRIPHDVTACVAAYRSRLAGRRVLVVLDDAATVDQIRPLLPRTPGCVTLITSRRHLAGLRRVTRVPVGVFTPAEATAYVTSAVPGMPVGSDPLAADHVAQRCGYLPLALSLVVGHMRGAAGWTLTDHAERLDDRHRDRRLDSAVENALAMSYHHLAAGTRRLLRLSALHPGQDFDAYAAAALAGSELATAVAALDLLHRDSLVQRIAADRYAFHDLIRAYAAGRAHDEDPPAVRRDALTRLFDQYLATSVSAMAVLHPAEACRRPAGSVAGRTGPELTDAAAAMRWLDAERTNLVAAAIHTAHHGWPDHTTRLAHVLYRYFQGGHHTDALILHEQALQAARRNDDLAGQAHALIDLGVAHTRQARRARATGHLRHALKLFRLARDRKGEARALNHLGFIAEQTGRLPEATRYYRKALDLARRAGHQGAEAFARNGLGVVDTRQGAYAGAAENLHRALTLCRQRGNRVGEAAALDSLGLLHSRTGRAGPAISLHEQALVITREIGDQDAETYVLNGLGEAALVAGRPVESAGHHAAARALATRIGAPTQRARAYAGLGRAYQALGRIELARDHYRHAVAVHAELGTPEAGETRARLAELDGPRPAPPTRRGAWSSRCGR</sequence>
<protein>
    <submittedName>
        <fullName evidence="3">Tetratricopeptide repeat protein</fullName>
    </submittedName>
</protein>
<gene>
    <name evidence="3" type="ORF">JIG36_00615</name>
</gene>
<evidence type="ECO:0000256" key="1">
    <source>
        <dbReference type="PROSITE-ProRule" id="PRU00339"/>
    </source>
</evidence>
<keyword evidence="4" id="KW-1185">Reference proteome</keyword>
<dbReference type="PROSITE" id="PS50005">
    <property type="entry name" value="TPR"/>
    <property type="match status" value="2"/>
</dbReference>
<dbReference type="InterPro" id="IPR019734">
    <property type="entry name" value="TPR_rpt"/>
</dbReference>
<dbReference type="Gene3D" id="3.40.50.300">
    <property type="entry name" value="P-loop containing nucleotide triphosphate hydrolases"/>
    <property type="match status" value="1"/>
</dbReference>
<dbReference type="PRINTS" id="PR00364">
    <property type="entry name" value="DISEASERSIST"/>
</dbReference>